<evidence type="ECO:0000313" key="1">
    <source>
        <dbReference type="EMBL" id="EKY02796.1"/>
    </source>
</evidence>
<name>L1NHL7_9PORP</name>
<reference evidence="1 2" key="1">
    <citation type="submission" date="2012-05" db="EMBL/GenBank/DDBJ databases">
        <authorList>
            <person name="Weinstock G."/>
            <person name="Sodergren E."/>
            <person name="Lobos E.A."/>
            <person name="Fulton L."/>
            <person name="Fulton R."/>
            <person name="Courtney L."/>
            <person name="Fronick C."/>
            <person name="O'Laughlin M."/>
            <person name="Godfrey J."/>
            <person name="Wilson R.M."/>
            <person name="Miner T."/>
            <person name="Farmer C."/>
            <person name="Delehaunty K."/>
            <person name="Cordes M."/>
            <person name="Minx P."/>
            <person name="Tomlinson C."/>
            <person name="Chen J."/>
            <person name="Wollam A."/>
            <person name="Pepin K.H."/>
            <person name="Bhonagiri V."/>
            <person name="Zhang X."/>
            <person name="Suruliraj S."/>
            <person name="Warren W."/>
            <person name="Mitreva M."/>
            <person name="Mardis E.R."/>
            <person name="Wilson R.K."/>
        </authorList>
    </citation>
    <scope>NUCLEOTIDE SEQUENCE [LARGE SCALE GENOMIC DNA]</scope>
    <source>
        <strain evidence="1 2">F0037</strain>
    </source>
</reference>
<comment type="caution">
    <text evidence="1">The sequence shown here is derived from an EMBL/GenBank/DDBJ whole genome shotgun (WGS) entry which is preliminary data.</text>
</comment>
<protein>
    <submittedName>
        <fullName evidence="1">Uncharacterized protein</fullName>
    </submittedName>
</protein>
<dbReference type="RefSeq" id="WP_005468371.1">
    <property type="nucleotide sequence ID" value="NZ_KB291042.1"/>
</dbReference>
<accession>L1NHL7</accession>
<dbReference type="HOGENOM" id="CLU_2438295_0_0_10"/>
<dbReference type="AlphaFoldDB" id="L1NHL7"/>
<dbReference type="STRING" id="1127696.HMPREF9134_00239"/>
<evidence type="ECO:0000313" key="2">
    <source>
        <dbReference type="Proteomes" id="UP000010408"/>
    </source>
</evidence>
<dbReference type="PATRIC" id="fig|1127696.3.peg.196"/>
<dbReference type="Proteomes" id="UP000010408">
    <property type="component" value="Unassembled WGS sequence"/>
</dbReference>
<proteinExistence type="predicted"/>
<dbReference type="EMBL" id="AMEQ01000010">
    <property type="protein sequence ID" value="EKY02796.1"/>
    <property type="molecule type" value="Genomic_DNA"/>
</dbReference>
<sequence>MRTEYEGLSPEEEDKLRDSHWFWTYERYWVKLHHDQGDTIKELDEEGRVLLQEGIIAKDNTPLSLKAMLFNRYVHSGGSHEEFKSFYARY</sequence>
<gene>
    <name evidence="1" type="ORF">HMPREF9134_00239</name>
</gene>
<organism evidence="1 2">
    <name type="scientific">Porphyromonas catoniae F0037</name>
    <dbReference type="NCBI Taxonomy" id="1127696"/>
    <lineage>
        <taxon>Bacteria</taxon>
        <taxon>Pseudomonadati</taxon>
        <taxon>Bacteroidota</taxon>
        <taxon>Bacteroidia</taxon>
        <taxon>Bacteroidales</taxon>
        <taxon>Porphyromonadaceae</taxon>
        <taxon>Porphyromonas</taxon>
    </lineage>
</organism>